<dbReference type="InterPro" id="IPR052043">
    <property type="entry name" value="PolySaccharide_Degr_Enz"/>
</dbReference>
<dbReference type="GO" id="GO:0016787">
    <property type="term" value="F:hydrolase activity"/>
    <property type="evidence" value="ECO:0007669"/>
    <property type="project" value="UniProtKB-KW"/>
</dbReference>
<dbReference type="Pfam" id="PF07470">
    <property type="entry name" value="Glyco_hydro_88"/>
    <property type="match status" value="1"/>
</dbReference>
<proteinExistence type="predicted"/>
<gene>
    <name evidence="2" type="ordered locus">Psta_2954</name>
</gene>
<keyword evidence="1 2" id="KW-0378">Hydrolase</keyword>
<dbReference type="STRING" id="530564.Psta_2954"/>
<dbReference type="InterPro" id="IPR010905">
    <property type="entry name" value="Glyco_hydro_88"/>
</dbReference>
<keyword evidence="3" id="KW-1185">Reference proteome</keyword>
<dbReference type="PANTHER" id="PTHR33886:SF8">
    <property type="entry name" value="UNSATURATED RHAMNOGALACTURONAN HYDROLASE (EUROFUNG)"/>
    <property type="match status" value="1"/>
</dbReference>
<dbReference type="PANTHER" id="PTHR33886">
    <property type="entry name" value="UNSATURATED RHAMNOGALACTURONAN HYDROLASE (EUROFUNG)"/>
    <property type="match status" value="1"/>
</dbReference>
<dbReference type="Gene3D" id="1.50.10.10">
    <property type="match status" value="1"/>
</dbReference>
<dbReference type="HOGENOM" id="CLU_431388_0_0_0"/>
<organism evidence="2 3">
    <name type="scientific">Pirellula staleyi (strain ATCC 27377 / DSM 6068 / ICPB 4128)</name>
    <name type="common">Pirella staleyi</name>
    <dbReference type="NCBI Taxonomy" id="530564"/>
    <lineage>
        <taxon>Bacteria</taxon>
        <taxon>Pseudomonadati</taxon>
        <taxon>Planctomycetota</taxon>
        <taxon>Planctomycetia</taxon>
        <taxon>Pirellulales</taxon>
        <taxon>Pirellulaceae</taxon>
        <taxon>Pirellula</taxon>
    </lineage>
</organism>
<protein>
    <submittedName>
        <fullName evidence="2">Glycosyl hydrolase family 88</fullName>
    </submittedName>
</protein>
<dbReference type="Proteomes" id="UP000001887">
    <property type="component" value="Chromosome"/>
</dbReference>
<dbReference type="SUPFAM" id="SSF48208">
    <property type="entry name" value="Six-hairpin glycosidases"/>
    <property type="match status" value="1"/>
</dbReference>
<dbReference type="KEGG" id="psl:Psta_2954"/>
<dbReference type="AlphaFoldDB" id="D2R8S8"/>
<dbReference type="GO" id="GO:0005975">
    <property type="term" value="P:carbohydrate metabolic process"/>
    <property type="evidence" value="ECO:0007669"/>
    <property type="project" value="InterPro"/>
</dbReference>
<reference evidence="2 3" key="1">
    <citation type="journal article" date="2009" name="Stand. Genomic Sci.">
        <title>Complete genome sequence of Pirellula staleyi type strain (ATCC 27377).</title>
        <authorList>
            <person name="Clum A."/>
            <person name="Tindall B.J."/>
            <person name="Sikorski J."/>
            <person name="Ivanova N."/>
            <person name="Mavrommatis K."/>
            <person name="Lucas S."/>
            <person name="Glavina del Rio T."/>
            <person name="Nolan M."/>
            <person name="Chen F."/>
            <person name="Tice H."/>
            <person name="Pitluck S."/>
            <person name="Cheng J.F."/>
            <person name="Chertkov O."/>
            <person name="Brettin T."/>
            <person name="Han C."/>
            <person name="Detter J.C."/>
            <person name="Kuske C."/>
            <person name="Bruce D."/>
            <person name="Goodwin L."/>
            <person name="Ovchinikova G."/>
            <person name="Pati A."/>
            <person name="Mikhailova N."/>
            <person name="Chen A."/>
            <person name="Palaniappan K."/>
            <person name="Land M."/>
            <person name="Hauser L."/>
            <person name="Chang Y.J."/>
            <person name="Jeffries C.D."/>
            <person name="Chain P."/>
            <person name="Rohde M."/>
            <person name="Goker M."/>
            <person name="Bristow J."/>
            <person name="Eisen J.A."/>
            <person name="Markowitz V."/>
            <person name="Hugenholtz P."/>
            <person name="Kyrpides N.C."/>
            <person name="Klenk H.P."/>
            <person name="Lapidus A."/>
        </authorList>
    </citation>
    <scope>NUCLEOTIDE SEQUENCE [LARGE SCALE GENOMIC DNA]</scope>
    <source>
        <strain evidence="3">ATCC 27377 / DSM 6068 / ICPB 4128</strain>
    </source>
</reference>
<sequence precursor="true">MQRHVSQFDRRTLLSIAMATTTASIWGWSACTAEEELALDPRQGSRKRLPQDRLNEILGDTFPIGRTASGSDVMLTRCSSELLRGSAPPSGIQSKLRRIAIVLTSPVPAKTEQIFREDIALVMDLLVKRIESTDHKTDLTIEFVALPAATGNTPAGESRFPPTKGFYDHPTDPQARYLWNWLAVEGFDLVIELAITKDRHLGASADAAAMLKLSQASLNVELPLGSISRAISAEKVAGVGSIPALYIAGPASALPEGAKGILLELTQLIGKLPNSPAHEELIQRVDRDWNKLNTILSETYNKKPNSLSYISSLILLGRLNFAALSGDVKAVTKLMDDIRDLAQTAIAKPPKSSPEVAGLLLFGILQLTFDFKQFALEKDRKLYLQALHAGADQAFDPSGKPLPIAPHHGDMSDAIFMWSPLLVLMHTITEEARYLDAALIHTRAMQKKCLREDGLYRHSPLCEGAWGRGNGFAAVGLTLAADFAPPGSEAKTFFQEAAIAIVDQLTERSLASATPGMLTQLIDEPSSYREFTSSAMVAWSAGVLVSSKLVDDDRKTQFRSYITAALDQLSRRMADDGSFVDVCVGTGKQPNLDAYFHRPASQGRDDRGAAMMLMLQLQRQMLLKSENQAIPEAK</sequence>
<name>D2R8S8_PIRSD</name>
<dbReference type="PROSITE" id="PS51257">
    <property type="entry name" value="PROKAR_LIPOPROTEIN"/>
    <property type="match status" value="1"/>
</dbReference>
<dbReference type="InterPro" id="IPR008928">
    <property type="entry name" value="6-hairpin_glycosidase_sf"/>
</dbReference>
<evidence type="ECO:0000256" key="1">
    <source>
        <dbReference type="ARBA" id="ARBA00022801"/>
    </source>
</evidence>
<accession>D2R8S8</accession>
<dbReference type="EMBL" id="CP001848">
    <property type="protein sequence ID" value="ADB17619.1"/>
    <property type="molecule type" value="Genomic_DNA"/>
</dbReference>
<dbReference type="InterPro" id="IPR012341">
    <property type="entry name" value="6hp_glycosidase-like_sf"/>
</dbReference>
<dbReference type="eggNOG" id="COG4225">
    <property type="taxonomic scope" value="Bacteria"/>
</dbReference>
<evidence type="ECO:0000313" key="2">
    <source>
        <dbReference type="EMBL" id="ADB17619.1"/>
    </source>
</evidence>
<evidence type="ECO:0000313" key="3">
    <source>
        <dbReference type="Proteomes" id="UP000001887"/>
    </source>
</evidence>